<dbReference type="InterPro" id="IPR017246">
    <property type="entry name" value="Snapin"/>
</dbReference>
<reference evidence="6 7" key="1">
    <citation type="journal article" date="2018" name="Genome Biol. Evol.">
        <title>Multiple Roots of Fruiting Body Formation in Amoebozoa.</title>
        <authorList>
            <person name="Hillmann F."/>
            <person name="Forbes G."/>
            <person name="Novohradska S."/>
            <person name="Ferling I."/>
            <person name="Riege K."/>
            <person name="Groth M."/>
            <person name="Westermann M."/>
            <person name="Marz M."/>
            <person name="Spaller T."/>
            <person name="Winckler T."/>
            <person name="Schaap P."/>
            <person name="Glockner G."/>
        </authorList>
    </citation>
    <scope>NUCLEOTIDE SEQUENCE [LARGE SCALE GENOMIC DNA]</scope>
    <source>
        <strain evidence="6 7">Jena</strain>
    </source>
</reference>
<comment type="similarity">
    <text evidence="1">Belongs to the SNAPIN family.</text>
</comment>
<dbReference type="Pfam" id="PF14712">
    <property type="entry name" value="Snapin_Pallidin"/>
    <property type="match status" value="1"/>
</dbReference>
<dbReference type="GO" id="GO:0007040">
    <property type="term" value="P:lysosome organization"/>
    <property type="evidence" value="ECO:0007669"/>
    <property type="project" value="TreeGrafter"/>
</dbReference>
<evidence type="ECO:0000256" key="5">
    <source>
        <dbReference type="SAM" id="MobiDB-lite"/>
    </source>
</evidence>
<dbReference type="GO" id="GO:0099078">
    <property type="term" value="C:BORC complex"/>
    <property type="evidence" value="ECO:0007669"/>
    <property type="project" value="TreeGrafter"/>
</dbReference>
<protein>
    <recommendedName>
        <fullName evidence="3">Biogenesis of lysosome-related organelles complex 1 subunit 7</fullName>
    </recommendedName>
</protein>
<dbReference type="GO" id="GO:0032418">
    <property type="term" value="P:lysosome localization"/>
    <property type="evidence" value="ECO:0007669"/>
    <property type="project" value="TreeGrafter"/>
</dbReference>
<evidence type="ECO:0000256" key="2">
    <source>
        <dbReference type="ARBA" id="ARBA00023054"/>
    </source>
</evidence>
<evidence type="ECO:0000256" key="1">
    <source>
        <dbReference type="ARBA" id="ARBA00006111"/>
    </source>
</evidence>
<dbReference type="STRING" id="1890364.A0A2P6NPQ6"/>
<feature type="coiled-coil region" evidence="4">
    <location>
        <begin position="40"/>
        <end position="67"/>
    </location>
</feature>
<evidence type="ECO:0000313" key="6">
    <source>
        <dbReference type="EMBL" id="PRP85935.1"/>
    </source>
</evidence>
<feature type="region of interest" description="Disordered" evidence="5">
    <location>
        <begin position="130"/>
        <end position="158"/>
    </location>
</feature>
<dbReference type="GO" id="GO:0008333">
    <property type="term" value="P:endosome to lysosome transport"/>
    <property type="evidence" value="ECO:0007669"/>
    <property type="project" value="TreeGrafter"/>
</dbReference>
<keyword evidence="7" id="KW-1185">Reference proteome</keyword>
<accession>A0A2P6NPQ6</accession>
<dbReference type="Proteomes" id="UP000241769">
    <property type="component" value="Unassembled WGS sequence"/>
</dbReference>
<evidence type="ECO:0000313" key="7">
    <source>
        <dbReference type="Proteomes" id="UP000241769"/>
    </source>
</evidence>
<dbReference type="EMBL" id="MDYQ01000037">
    <property type="protein sequence ID" value="PRP85935.1"/>
    <property type="molecule type" value="Genomic_DNA"/>
</dbReference>
<sequence>MSGEGAESQTKLKEGTSSDVFSEGIFQLLKPIVTECESKMQNVYRSQNELTEQIETLSKELDKFVETSQTSSLIFQQPMQSLQQSKQRLNNINRILGDVRDRLDRMEKIAANDGSTSTPLSNVFSSFFRSSSSSILSPSPQATTPLQSSAASDRPSNP</sequence>
<dbReference type="OrthoDB" id="5399166at2759"/>
<dbReference type="PANTHER" id="PTHR31305:SF2">
    <property type="entry name" value="SNARE-ASSOCIATED PROTEIN SNAPIN"/>
    <property type="match status" value="1"/>
</dbReference>
<feature type="compositionally biased region" description="Low complexity" evidence="5">
    <location>
        <begin position="130"/>
        <end position="139"/>
    </location>
</feature>
<proteinExistence type="inferred from homology"/>
<name>A0A2P6NPQ6_9EUKA</name>
<dbReference type="InterPro" id="IPR028119">
    <property type="entry name" value="Snapin/Pallidin/Snn1"/>
</dbReference>
<gene>
    <name evidence="6" type="ORF">PROFUN_06057</name>
</gene>
<dbReference type="GO" id="GO:0000149">
    <property type="term" value="F:SNARE binding"/>
    <property type="evidence" value="ECO:0007669"/>
    <property type="project" value="TreeGrafter"/>
</dbReference>
<organism evidence="6 7">
    <name type="scientific">Planoprotostelium fungivorum</name>
    <dbReference type="NCBI Taxonomy" id="1890364"/>
    <lineage>
        <taxon>Eukaryota</taxon>
        <taxon>Amoebozoa</taxon>
        <taxon>Evosea</taxon>
        <taxon>Variosea</taxon>
        <taxon>Cavosteliida</taxon>
        <taxon>Cavosteliaceae</taxon>
        <taxon>Planoprotostelium</taxon>
    </lineage>
</organism>
<dbReference type="InParanoid" id="A0A2P6NPQ6"/>
<evidence type="ECO:0000256" key="4">
    <source>
        <dbReference type="SAM" id="Coils"/>
    </source>
</evidence>
<dbReference type="AlphaFoldDB" id="A0A2P6NPQ6"/>
<dbReference type="PANTHER" id="PTHR31305">
    <property type="entry name" value="SNARE-ASSOCIATED PROTEIN SNAPIN"/>
    <property type="match status" value="1"/>
</dbReference>
<keyword evidence="2 4" id="KW-0175">Coiled coil</keyword>
<feature type="compositionally biased region" description="Polar residues" evidence="5">
    <location>
        <begin position="140"/>
        <end position="158"/>
    </location>
</feature>
<comment type="caution">
    <text evidence="6">The sequence shown here is derived from an EMBL/GenBank/DDBJ whole genome shotgun (WGS) entry which is preliminary data.</text>
</comment>
<dbReference type="GO" id="GO:0006886">
    <property type="term" value="P:intracellular protein transport"/>
    <property type="evidence" value="ECO:0007669"/>
    <property type="project" value="InterPro"/>
</dbReference>
<dbReference type="GO" id="GO:0031083">
    <property type="term" value="C:BLOC-1 complex"/>
    <property type="evidence" value="ECO:0007669"/>
    <property type="project" value="InterPro"/>
</dbReference>
<evidence type="ECO:0000256" key="3">
    <source>
        <dbReference type="ARBA" id="ARBA00033330"/>
    </source>
</evidence>